<dbReference type="Proteomes" id="UP000008810">
    <property type="component" value="Chromosome 2"/>
</dbReference>
<feature type="compositionally biased region" description="Low complexity" evidence="1">
    <location>
        <begin position="60"/>
        <end position="69"/>
    </location>
</feature>
<feature type="region of interest" description="Disordered" evidence="1">
    <location>
        <begin position="1"/>
        <end position="155"/>
    </location>
</feature>
<evidence type="ECO:0000256" key="1">
    <source>
        <dbReference type="SAM" id="MobiDB-lite"/>
    </source>
</evidence>
<feature type="compositionally biased region" description="Low complexity" evidence="1">
    <location>
        <begin position="93"/>
        <end position="104"/>
    </location>
</feature>
<feature type="compositionally biased region" description="Basic residues" evidence="1">
    <location>
        <begin position="106"/>
        <end position="115"/>
    </location>
</feature>
<reference evidence="2" key="2">
    <citation type="submission" date="2017-06" db="EMBL/GenBank/DDBJ databases">
        <title>WGS assembly of Brachypodium distachyon.</title>
        <authorList>
            <consortium name="The International Brachypodium Initiative"/>
            <person name="Lucas S."/>
            <person name="Harmon-Smith M."/>
            <person name="Lail K."/>
            <person name="Tice H."/>
            <person name="Grimwood J."/>
            <person name="Bruce D."/>
            <person name="Barry K."/>
            <person name="Shu S."/>
            <person name="Lindquist E."/>
            <person name="Wang M."/>
            <person name="Pitluck S."/>
            <person name="Vogel J.P."/>
            <person name="Garvin D.F."/>
            <person name="Mockler T.C."/>
            <person name="Schmutz J."/>
            <person name="Rokhsar D."/>
            <person name="Bevan M.W."/>
        </authorList>
    </citation>
    <scope>NUCLEOTIDE SEQUENCE</scope>
    <source>
        <strain evidence="2">Bd21</strain>
    </source>
</reference>
<protein>
    <submittedName>
        <fullName evidence="2 3">Uncharacterized protein</fullName>
    </submittedName>
</protein>
<evidence type="ECO:0000313" key="2">
    <source>
        <dbReference type="EMBL" id="KQK05044.2"/>
    </source>
</evidence>
<name>A0A0Q3IX55_BRADI</name>
<organism evidence="2">
    <name type="scientific">Brachypodium distachyon</name>
    <name type="common">Purple false brome</name>
    <name type="synonym">Trachynia distachya</name>
    <dbReference type="NCBI Taxonomy" id="15368"/>
    <lineage>
        <taxon>Eukaryota</taxon>
        <taxon>Viridiplantae</taxon>
        <taxon>Streptophyta</taxon>
        <taxon>Embryophyta</taxon>
        <taxon>Tracheophyta</taxon>
        <taxon>Spermatophyta</taxon>
        <taxon>Magnoliopsida</taxon>
        <taxon>Liliopsida</taxon>
        <taxon>Poales</taxon>
        <taxon>Poaceae</taxon>
        <taxon>BOP clade</taxon>
        <taxon>Pooideae</taxon>
        <taxon>Stipodae</taxon>
        <taxon>Brachypodieae</taxon>
        <taxon>Brachypodium</taxon>
    </lineage>
</organism>
<evidence type="ECO:0000313" key="4">
    <source>
        <dbReference type="Proteomes" id="UP000008810"/>
    </source>
</evidence>
<sequence>MDELAHSSLPPFSHSLTPVASSLAPTASAPRRSPWTCGGAVRFEAHARTPRRGGGPRAPIPRSAASATTGAPVPWGPPAATSGSALTSRHPARAASRPARPAPRQRTSHGKKTMRPGRPVHGIASAHPPPSFPGHDNARSGLPGRYPAGSGFPRP</sequence>
<reference evidence="2 3" key="1">
    <citation type="journal article" date="2010" name="Nature">
        <title>Genome sequencing and analysis of the model grass Brachypodium distachyon.</title>
        <authorList>
            <consortium name="International Brachypodium Initiative"/>
        </authorList>
    </citation>
    <scope>NUCLEOTIDE SEQUENCE [LARGE SCALE GENOMIC DNA]</scope>
    <source>
        <strain evidence="2 3">Bd21</strain>
    </source>
</reference>
<accession>A0A0Q3IX55</accession>
<dbReference type="Gramene" id="KQK05044">
    <property type="protein sequence ID" value="KQK05044"/>
    <property type="gene ID" value="BRADI_2g17606v3"/>
</dbReference>
<reference evidence="3" key="3">
    <citation type="submission" date="2018-08" db="UniProtKB">
        <authorList>
            <consortium name="EnsemblPlants"/>
        </authorList>
    </citation>
    <scope>IDENTIFICATION</scope>
    <source>
        <strain evidence="3">cv. Bd21</strain>
    </source>
</reference>
<dbReference type="EnsemblPlants" id="KQK05044">
    <property type="protein sequence ID" value="KQK05044"/>
    <property type="gene ID" value="BRADI_2g17606v3"/>
</dbReference>
<proteinExistence type="predicted"/>
<dbReference type="AlphaFoldDB" id="A0A0Q3IX55"/>
<evidence type="ECO:0000313" key="3">
    <source>
        <dbReference type="EnsemblPlants" id="KQK05044"/>
    </source>
</evidence>
<feature type="compositionally biased region" description="Polar residues" evidence="1">
    <location>
        <begin position="14"/>
        <end position="25"/>
    </location>
</feature>
<dbReference type="InParanoid" id="A0A0Q3IX55"/>
<gene>
    <name evidence="2" type="ORF">BRADI_2g17606v3</name>
</gene>
<dbReference type="EMBL" id="CM000881">
    <property type="protein sequence ID" value="KQK05044.2"/>
    <property type="molecule type" value="Genomic_DNA"/>
</dbReference>
<keyword evidence="4" id="KW-1185">Reference proteome</keyword>